<keyword evidence="5 9" id="KW-0798">TonB box</keyword>
<feature type="domain" description="TonB-dependent receptor plug" evidence="11">
    <location>
        <begin position="135"/>
        <end position="238"/>
    </location>
</feature>
<keyword evidence="2 8" id="KW-0813">Transport</keyword>
<keyword evidence="6 8" id="KW-0472">Membrane</keyword>
<evidence type="ECO:0000256" key="9">
    <source>
        <dbReference type="RuleBase" id="RU003357"/>
    </source>
</evidence>
<dbReference type="Gene3D" id="2.40.170.20">
    <property type="entry name" value="TonB-dependent receptor, beta-barrel domain"/>
    <property type="match status" value="1"/>
</dbReference>
<proteinExistence type="inferred from homology"/>
<dbReference type="Pfam" id="PF07715">
    <property type="entry name" value="Plug"/>
    <property type="match status" value="1"/>
</dbReference>
<gene>
    <name evidence="12" type="ORF">E0W69_014460</name>
</gene>
<comment type="subcellular location">
    <subcellularLocation>
        <location evidence="1 8">Cell outer membrane</location>
        <topology evidence="1 8">Multi-pass membrane protein</topology>
    </subcellularLocation>
</comment>
<dbReference type="NCBIfam" id="TIGR04056">
    <property type="entry name" value="OMP_RagA_SusC"/>
    <property type="match status" value="1"/>
</dbReference>
<evidence type="ECO:0000313" key="13">
    <source>
        <dbReference type="Proteomes" id="UP000292424"/>
    </source>
</evidence>
<dbReference type="InterPro" id="IPR039426">
    <property type="entry name" value="TonB-dep_rcpt-like"/>
</dbReference>
<dbReference type="InterPro" id="IPR037066">
    <property type="entry name" value="Plug_dom_sf"/>
</dbReference>
<dbReference type="OrthoDB" id="604358at2"/>
<evidence type="ECO:0000256" key="1">
    <source>
        <dbReference type="ARBA" id="ARBA00004571"/>
    </source>
</evidence>
<comment type="similarity">
    <text evidence="8 9">Belongs to the TonB-dependent receptor family.</text>
</comment>
<keyword evidence="7 8" id="KW-0998">Cell outer membrane</keyword>
<keyword evidence="13" id="KW-1185">Reference proteome</keyword>
<dbReference type="InterPro" id="IPR008969">
    <property type="entry name" value="CarboxyPept-like_regulatory"/>
</dbReference>
<dbReference type="InterPro" id="IPR023997">
    <property type="entry name" value="TonB-dep_OMP_SusC/RagA_CS"/>
</dbReference>
<accession>A0A5P2GDX4</accession>
<keyword evidence="3 8" id="KW-1134">Transmembrane beta strand</keyword>
<dbReference type="NCBIfam" id="TIGR04057">
    <property type="entry name" value="SusC_RagA_signa"/>
    <property type="match status" value="1"/>
</dbReference>
<dbReference type="Pfam" id="PF00593">
    <property type="entry name" value="TonB_dep_Rec_b-barrel"/>
    <property type="match status" value="1"/>
</dbReference>
<reference evidence="12 13" key="1">
    <citation type="submission" date="2019-09" db="EMBL/GenBank/DDBJ databases">
        <title>Complete genome sequence of Arachidicoccus sp. B3-10 isolated from apple orchard soil.</title>
        <authorList>
            <person name="Kim H.S."/>
            <person name="Han K.-I."/>
            <person name="Suh M.K."/>
            <person name="Lee K.C."/>
            <person name="Eom M.K."/>
            <person name="Kim J.-S."/>
            <person name="Kang S.W."/>
            <person name="Sin Y."/>
            <person name="Lee J.-S."/>
        </authorList>
    </citation>
    <scope>NUCLEOTIDE SEQUENCE [LARGE SCALE GENOMIC DNA]</scope>
    <source>
        <strain evidence="12 13">B3-10</strain>
    </source>
</reference>
<protein>
    <submittedName>
        <fullName evidence="12">SusC/RagA family TonB-linked outer membrane protein</fullName>
    </submittedName>
</protein>
<evidence type="ECO:0000256" key="4">
    <source>
        <dbReference type="ARBA" id="ARBA00022692"/>
    </source>
</evidence>
<dbReference type="AlphaFoldDB" id="A0A5P2GDX4"/>
<name>A0A5P2GDX4_9BACT</name>
<dbReference type="Pfam" id="PF13620">
    <property type="entry name" value="CarboxypepD_reg"/>
    <property type="match status" value="1"/>
</dbReference>
<evidence type="ECO:0000256" key="6">
    <source>
        <dbReference type="ARBA" id="ARBA00023136"/>
    </source>
</evidence>
<evidence type="ECO:0000259" key="11">
    <source>
        <dbReference type="Pfam" id="PF07715"/>
    </source>
</evidence>
<dbReference type="Gene3D" id="2.60.40.1120">
    <property type="entry name" value="Carboxypeptidase-like, regulatory domain"/>
    <property type="match status" value="1"/>
</dbReference>
<dbReference type="SUPFAM" id="SSF49464">
    <property type="entry name" value="Carboxypeptidase regulatory domain-like"/>
    <property type="match status" value="1"/>
</dbReference>
<dbReference type="GO" id="GO:0009279">
    <property type="term" value="C:cell outer membrane"/>
    <property type="evidence" value="ECO:0007669"/>
    <property type="project" value="UniProtKB-SubCell"/>
</dbReference>
<dbReference type="PROSITE" id="PS52016">
    <property type="entry name" value="TONB_DEPENDENT_REC_3"/>
    <property type="match status" value="1"/>
</dbReference>
<evidence type="ECO:0000256" key="2">
    <source>
        <dbReference type="ARBA" id="ARBA00022448"/>
    </source>
</evidence>
<evidence type="ECO:0000259" key="10">
    <source>
        <dbReference type="Pfam" id="PF00593"/>
    </source>
</evidence>
<dbReference type="Proteomes" id="UP000292424">
    <property type="component" value="Chromosome"/>
</dbReference>
<evidence type="ECO:0000256" key="8">
    <source>
        <dbReference type="PROSITE-ProRule" id="PRU01360"/>
    </source>
</evidence>
<keyword evidence="4 8" id="KW-0812">Transmembrane</keyword>
<evidence type="ECO:0000313" key="12">
    <source>
        <dbReference type="EMBL" id="QES89811.1"/>
    </source>
</evidence>
<organism evidence="12 13">
    <name type="scientific">Rhizosphaericola mali</name>
    <dbReference type="NCBI Taxonomy" id="2545455"/>
    <lineage>
        <taxon>Bacteria</taxon>
        <taxon>Pseudomonadati</taxon>
        <taxon>Bacteroidota</taxon>
        <taxon>Chitinophagia</taxon>
        <taxon>Chitinophagales</taxon>
        <taxon>Chitinophagaceae</taxon>
        <taxon>Rhizosphaericola</taxon>
    </lineage>
</organism>
<evidence type="ECO:0000256" key="3">
    <source>
        <dbReference type="ARBA" id="ARBA00022452"/>
    </source>
</evidence>
<dbReference type="EMBL" id="CP044016">
    <property type="protein sequence ID" value="QES89811.1"/>
    <property type="molecule type" value="Genomic_DNA"/>
</dbReference>
<evidence type="ECO:0000256" key="7">
    <source>
        <dbReference type="ARBA" id="ARBA00023237"/>
    </source>
</evidence>
<dbReference type="Gene3D" id="2.170.130.10">
    <property type="entry name" value="TonB-dependent receptor, plug domain"/>
    <property type="match status" value="1"/>
</dbReference>
<dbReference type="SUPFAM" id="SSF56935">
    <property type="entry name" value="Porins"/>
    <property type="match status" value="1"/>
</dbReference>
<dbReference type="InterPro" id="IPR023996">
    <property type="entry name" value="TonB-dep_OMP_SusC/RagA"/>
</dbReference>
<dbReference type="InterPro" id="IPR000531">
    <property type="entry name" value="Beta-barrel_TonB"/>
</dbReference>
<dbReference type="InterPro" id="IPR012910">
    <property type="entry name" value="Plug_dom"/>
</dbReference>
<dbReference type="KEGG" id="arac:E0W69_014460"/>
<feature type="domain" description="TonB-dependent receptor-like beta-barrel" evidence="10">
    <location>
        <begin position="460"/>
        <end position="1037"/>
    </location>
</feature>
<sequence>MKTSKQRLMSVALLWIFGSICLYGQAQKNMSIHGTIVNEKGEPISAASVIATDAMTLKELFGNTDSLGQFIIQNGLNDHTYNFKAFYVGYDTGKFNGLHLKEDQDNSIFIRLTPNKKTNLDEVVVVGYGTQRKGNLTGAVSQISGAVLENRSLSNVTQGLQGQIPNLNLVMGDGKPTQSPAFNVRGNTSIGQGGSALVLIDGVQGDPSLLNPNDVASVTVLKDASSAAVYGARAAFGVVLITTKTPKKGRISITYSSDYSSKSPSKIPDVVSDGYQYASSFSSAWSGWNDYNSLPSSMNKTQKFSQDYLDQLKIHDEDPSLPKVGTDASGNYVYYGNTNWYDILYKKHLGAMSQNLSINGSSDKVSYYLTGRYYGQDGLFRYNSDNYHMYNLTGKGTIQATAWLQITNTMQYSNRFYHMPMNSGESGDIWRELADEGHPTSMLYNPDGSLTYSAAYTVGDFVYGKNHINTTSQFLKNTTGFVANLLKNQLSIRGDFTFQNTTQNLDQVTVQVPYNSADGVTSYVGSATNYIKVENQKNNYLAANLYADYEKKLSGGHTFKLLLGYNYEQSTTDTMSVQRNGILYPDATNINLASGSAITTAGMYSKWAILGGFYRLNYNYKNKYLVEMDGRYDGSSKFPNNQRFGFFPSASAAWHISNENFWKVSSKFISDLKLRGSLGALGNGNVNPYTYTENFVLSQSGRVILGNKSQKTSSPNVLPSGLTWEKAITADIGLDAQFLNNRLSFTADIYRRTTKNMFTVGPTLPDVFGASSPYGNYADLRTDGFEFNIGWNDYFNISNSPFHYNIAFWMSDYQATITRYNNVTGTLTDYYVGEKLGSVWGYTNDGYWTAANVSQAAAMQSRFKASNSGTWLPGDIKFKDLNGDGVINNGTNTVNNHGDLSIIGNTTPRYSFGFKLGGDYKGFFVNAFFMGVLKQNWWPGAEADNFWGQYNRPYNYLMQSQVGNMWSEDNPNAYFPRLRGYVAQNSAGELYVKQSKYLQNVRYIKLKNLQVGYNVNKEMMKKLPFQSARIYFSGENLWSASPLYKHMKAIDVENIGGSDADLTDGSYGNGNNYPMLKSYTVGILLSF</sequence>
<dbReference type="InterPro" id="IPR036942">
    <property type="entry name" value="Beta-barrel_TonB_sf"/>
</dbReference>
<evidence type="ECO:0000256" key="5">
    <source>
        <dbReference type="ARBA" id="ARBA00023077"/>
    </source>
</evidence>